<dbReference type="Pfam" id="PF01553">
    <property type="entry name" value="Acyltransferase"/>
    <property type="match status" value="1"/>
</dbReference>
<keyword evidence="2 6" id="KW-0808">Transferase</keyword>
<dbReference type="SMART" id="SM00563">
    <property type="entry name" value="PlsC"/>
    <property type="match status" value="1"/>
</dbReference>
<dbReference type="CDD" id="cd07989">
    <property type="entry name" value="LPLAT_AGPAT-like"/>
    <property type="match status" value="1"/>
</dbReference>
<dbReference type="OrthoDB" id="9808424at2"/>
<proteinExistence type="predicted"/>
<dbReference type="GO" id="GO:0006654">
    <property type="term" value="P:phosphatidic acid biosynthetic process"/>
    <property type="evidence" value="ECO:0007669"/>
    <property type="project" value="TreeGrafter"/>
</dbReference>
<dbReference type="GO" id="GO:0003841">
    <property type="term" value="F:1-acylglycerol-3-phosphate O-acyltransferase activity"/>
    <property type="evidence" value="ECO:0007669"/>
    <property type="project" value="TreeGrafter"/>
</dbReference>
<comment type="pathway">
    <text evidence="1">Lipid metabolism.</text>
</comment>
<evidence type="ECO:0000313" key="6">
    <source>
        <dbReference type="EMBL" id="TGD72662.1"/>
    </source>
</evidence>
<dbReference type="InterPro" id="IPR002123">
    <property type="entry name" value="Plipid/glycerol_acylTrfase"/>
</dbReference>
<keyword evidence="4" id="KW-0472">Membrane</keyword>
<dbReference type="PANTHER" id="PTHR10434">
    <property type="entry name" value="1-ACYL-SN-GLYCEROL-3-PHOSPHATE ACYLTRANSFERASE"/>
    <property type="match status" value="1"/>
</dbReference>
<feature type="domain" description="Phospholipid/glycerol acyltransferase" evidence="5">
    <location>
        <begin position="89"/>
        <end position="196"/>
    </location>
</feature>
<dbReference type="PANTHER" id="PTHR10434:SF66">
    <property type="entry name" value="PHOSPHOLIPID_GLYCEROL ACYLTRANSFERASE DOMAIN-CONTAINING PROTEIN"/>
    <property type="match status" value="1"/>
</dbReference>
<comment type="caution">
    <text evidence="6">The sequence shown here is derived from an EMBL/GenBank/DDBJ whole genome shotgun (WGS) entry which is preliminary data.</text>
</comment>
<dbReference type="EMBL" id="SRLE01000009">
    <property type="protein sequence ID" value="TGD72662.1"/>
    <property type="molecule type" value="Genomic_DNA"/>
</dbReference>
<keyword evidence="7" id="KW-1185">Reference proteome</keyword>
<keyword evidence="4" id="KW-1133">Transmembrane helix</keyword>
<dbReference type="RefSeq" id="WP_135444992.1">
    <property type="nucleotide sequence ID" value="NZ_SRLE01000009.1"/>
</dbReference>
<evidence type="ECO:0000256" key="4">
    <source>
        <dbReference type="SAM" id="Phobius"/>
    </source>
</evidence>
<feature type="transmembrane region" description="Helical" evidence="4">
    <location>
        <begin position="15"/>
        <end position="39"/>
    </location>
</feature>
<dbReference type="SUPFAM" id="SSF69593">
    <property type="entry name" value="Glycerol-3-phosphate (1)-acyltransferase"/>
    <property type="match status" value="1"/>
</dbReference>
<accession>A0A4Z0LZ62</accession>
<dbReference type="AlphaFoldDB" id="A0A4Z0LZ62"/>
<evidence type="ECO:0000313" key="7">
    <source>
        <dbReference type="Proteomes" id="UP000298050"/>
    </source>
</evidence>
<organism evidence="6 7">
    <name type="scientific">Mangrovimicrobium sediminis</name>
    <dbReference type="NCBI Taxonomy" id="2562682"/>
    <lineage>
        <taxon>Bacteria</taxon>
        <taxon>Pseudomonadati</taxon>
        <taxon>Pseudomonadota</taxon>
        <taxon>Gammaproteobacteria</taxon>
        <taxon>Cellvibrionales</taxon>
        <taxon>Halieaceae</taxon>
        <taxon>Mangrovimicrobium</taxon>
    </lineage>
</organism>
<dbReference type="Proteomes" id="UP000298050">
    <property type="component" value="Unassembled WGS sequence"/>
</dbReference>
<name>A0A4Z0LZ62_9GAMM</name>
<evidence type="ECO:0000256" key="2">
    <source>
        <dbReference type="ARBA" id="ARBA00022679"/>
    </source>
</evidence>
<keyword evidence="4" id="KW-0812">Transmembrane</keyword>
<evidence type="ECO:0000256" key="3">
    <source>
        <dbReference type="ARBA" id="ARBA00023315"/>
    </source>
</evidence>
<keyword evidence="3 6" id="KW-0012">Acyltransferase</keyword>
<gene>
    <name evidence="6" type="ORF">E4634_14165</name>
</gene>
<protein>
    <submittedName>
        <fullName evidence="6">1-acyl-sn-glycerol-3-phosphate acyltransferase</fullName>
    </submittedName>
</protein>
<sequence>MPLAAPRAPLLSWRVLAAGICYLIFAVAASIPAALALGLKILPLDSTRRQRITRDSIRYLCRFYMNFMQLAGLLRFTVTDRSTAPVAGHVIVANHPTLIDALFVMAYVPDVCCIAKPGLARNIFTRMTLAQAGFLVADADDLMEQACARLHAGENVLIFPEGTRNTSDLELDFRRGAANLAVLADSPVLPVVIHCRPRILQRGDKWYQLPSERPELDIVIEPELVRGDCIDTSAPRTRQYRTLTRYLREYFHTRLAAAPGAQDKMV</sequence>
<reference evidence="6 7" key="1">
    <citation type="submission" date="2019-04" db="EMBL/GenBank/DDBJ databases">
        <title>Taxonomy of novel Haliea sp. from mangrove soil of West Coast of India.</title>
        <authorList>
            <person name="Verma A."/>
            <person name="Kumar P."/>
            <person name="Krishnamurthi S."/>
        </authorList>
    </citation>
    <scope>NUCLEOTIDE SEQUENCE [LARGE SCALE GENOMIC DNA]</scope>
    <source>
        <strain evidence="6 7">SAOS-164</strain>
    </source>
</reference>
<feature type="transmembrane region" description="Helical" evidence="4">
    <location>
        <begin position="59"/>
        <end position="78"/>
    </location>
</feature>
<evidence type="ECO:0000256" key="1">
    <source>
        <dbReference type="ARBA" id="ARBA00005189"/>
    </source>
</evidence>
<evidence type="ECO:0000259" key="5">
    <source>
        <dbReference type="SMART" id="SM00563"/>
    </source>
</evidence>